<dbReference type="SUPFAM" id="SSF52087">
    <property type="entry name" value="CRAL/TRIO domain"/>
    <property type="match status" value="1"/>
</dbReference>
<name>A0A0D0AIW3_9AGAR</name>
<gene>
    <name evidence="1" type="ORF">GYMLUDRAFT_253304</name>
</gene>
<evidence type="ECO:0000313" key="1">
    <source>
        <dbReference type="EMBL" id="KIK50080.1"/>
    </source>
</evidence>
<dbReference type="InterPro" id="IPR036865">
    <property type="entry name" value="CRAL-TRIO_dom_sf"/>
</dbReference>
<dbReference type="InterPro" id="IPR051026">
    <property type="entry name" value="PI/PC_transfer"/>
</dbReference>
<dbReference type="PANTHER" id="PTHR45657">
    <property type="entry name" value="CRAL-TRIO DOMAIN-CONTAINING PROTEIN YKL091C-RELATED"/>
    <property type="match status" value="1"/>
</dbReference>
<reference evidence="1 2" key="1">
    <citation type="submission" date="2014-04" db="EMBL/GenBank/DDBJ databases">
        <title>Evolutionary Origins and Diversification of the Mycorrhizal Mutualists.</title>
        <authorList>
            <consortium name="DOE Joint Genome Institute"/>
            <consortium name="Mycorrhizal Genomics Consortium"/>
            <person name="Kohler A."/>
            <person name="Kuo A."/>
            <person name="Nagy L.G."/>
            <person name="Floudas D."/>
            <person name="Copeland A."/>
            <person name="Barry K.W."/>
            <person name="Cichocki N."/>
            <person name="Veneault-Fourrey C."/>
            <person name="LaButti K."/>
            <person name="Lindquist E.A."/>
            <person name="Lipzen A."/>
            <person name="Lundell T."/>
            <person name="Morin E."/>
            <person name="Murat C."/>
            <person name="Riley R."/>
            <person name="Ohm R."/>
            <person name="Sun H."/>
            <person name="Tunlid A."/>
            <person name="Henrissat B."/>
            <person name="Grigoriev I.V."/>
            <person name="Hibbett D.S."/>
            <person name="Martin F."/>
        </authorList>
    </citation>
    <scope>NUCLEOTIDE SEQUENCE [LARGE SCALE GENOMIC DNA]</scope>
    <source>
        <strain evidence="1 2">FD-317 M1</strain>
    </source>
</reference>
<dbReference type="AlphaFoldDB" id="A0A0D0AIW3"/>
<dbReference type="Gene3D" id="1.10.8.20">
    <property type="entry name" value="N-terminal domain of phosphatidylinositol transfer protein sec14p"/>
    <property type="match status" value="1"/>
</dbReference>
<dbReference type="EMBL" id="KN834933">
    <property type="protein sequence ID" value="KIK50080.1"/>
    <property type="molecule type" value="Genomic_DNA"/>
</dbReference>
<accession>A0A0D0AIW3</accession>
<proteinExistence type="predicted"/>
<dbReference type="Gene3D" id="3.40.525.10">
    <property type="entry name" value="CRAL-TRIO lipid binding domain"/>
    <property type="match status" value="1"/>
</dbReference>
<organism evidence="1 2">
    <name type="scientific">Collybiopsis luxurians FD-317 M1</name>
    <dbReference type="NCBI Taxonomy" id="944289"/>
    <lineage>
        <taxon>Eukaryota</taxon>
        <taxon>Fungi</taxon>
        <taxon>Dikarya</taxon>
        <taxon>Basidiomycota</taxon>
        <taxon>Agaricomycotina</taxon>
        <taxon>Agaricomycetes</taxon>
        <taxon>Agaricomycetidae</taxon>
        <taxon>Agaricales</taxon>
        <taxon>Marasmiineae</taxon>
        <taxon>Omphalotaceae</taxon>
        <taxon>Collybiopsis</taxon>
        <taxon>Collybiopsis luxurians</taxon>
    </lineage>
</organism>
<dbReference type="PANTHER" id="PTHR45657:SF1">
    <property type="entry name" value="CRAL-TRIO DOMAIN-CONTAINING PROTEIN YKL091C-RELATED"/>
    <property type="match status" value="1"/>
</dbReference>
<dbReference type="HOGENOM" id="CLU_2061755_0_0_1"/>
<protein>
    <submittedName>
        <fullName evidence="1">Uncharacterized protein</fullName>
    </submittedName>
</protein>
<dbReference type="Proteomes" id="UP000053593">
    <property type="component" value="Unassembled WGS sequence"/>
</dbReference>
<dbReference type="OrthoDB" id="1434354at2759"/>
<evidence type="ECO:0000313" key="2">
    <source>
        <dbReference type="Proteomes" id="UP000053593"/>
    </source>
</evidence>
<sequence length="119" mass="13796">MAQKVTNPNCKPIPGCLSHLTAPQQHALGKFKKELQEERVFLNDRIDDATLLCTPANQPRRNFDFPEKEEVNKYYPQFYHKMDKDGRPIYIEQLGKLDFKALLCMHDTRPSPQTSHLGI</sequence>
<keyword evidence="2" id="KW-1185">Reference proteome</keyword>